<sequence>MQKMMSGWISLAFMVAVAYVSGNSLPSGCNVVTSRSFGNTSRPPLGLFCEEVNKDEHPNRTWIGINLKLPQCTVCCAGKSTTGPDIHYNVSILWESSCARLKNGRGTRNPPGRSRS</sequence>
<keyword evidence="1" id="KW-0732">Signal</keyword>
<feature type="chain" id="PRO_5012126706" evidence="1">
    <location>
        <begin position="23"/>
        <end position="116"/>
    </location>
</feature>
<evidence type="ECO:0000313" key="2">
    <source>
        <dbReference type="EMBL" id="MAA14911.1"/>
    </source>
</evidence>
<protein>
    <submittedName>
        <fullName evidence="2">Ixostatin</fullName>
    </submittedName>
</protein>
<name>A0A224YK64_9ACAR</name>
<reference evidence="2" key="1">
    <citation type="journal article" date="2017" name="Parasit. Vectors">
        <title>Sialotranscriptomics of Rhipicephalus zambeziensis reveals intricate expression profiles of secretory proteins and suggests tight temporal transcriptional regulation during blood-feeding.</title>
        <authorList>
            <person name="de Castro M.H."/>
            <person name="de Klerk D."/>
            <person name="Pienaar R."/>
            <person name="Rees D.J.G."/>
            <person name="Mans B.J."/>
        </authorList>
    </citation>
    <scope>NUCLEOTIDE SEQUENCE</scope>
    <source>
        <tissue evidence="2">Salivary glands</tissue>
    </source>
</reference>
<feature type="signal peptide" evidence="1">
    <location>
        <begin position="1"/>
        <end position="22"/>
    </location>
</feature>
<proteinExistence type="predicted"/>
<dbReference type="EMBL" id="GFPF01003765">
    <property type="protein sequence ID" value="MAA14911.1"/>
    <property type="molecule type" value="Transcribed_RNA"/>
</dbReference>
<organism evidence="2">
    <name type="scientific">Rhipicephalus zambeziensis</name>
    <dbReference type="NCBI Taxonomy" id="60191"/>
    <lineage>
        <taxon>Eukaryota</taxon>
        <taxon>Metazoa</taxon>
        <taxon>Ecdysozoa</taxon>
        <taxon>Arthropoda</taxon>
        <taxon>Chelicerata</taxon>
        <taxon>Arachnida</taxon>
        <taxon>Acari</taxon>
        <taxon>Parasitiformes</taxon>
        <taxon>Ixodida</taxon>
        <taxon>Ixodoidea</taxon>
        <taxon>Ixodidae</taxon>
        <taxon>Rhipicephalinae</taxon>
        <taxon>Rhipicephalus</taxon>
        <taxon>Rhipicephalus</taxon>
    </lineage>
</organism>
<dbReference type="AlphaFoldDB" id="A0A224YK64"/>
<accession>A0A224YK64</accession>
<evidence type="ECO:0000256" key="1">
    <source>
        <dbReference type="SAM" id="SignalP"/>
    </source>
</evidence>